<dbReference type="PROSITE" id="PS51755">
    <property type="entry name" value="OMPR_PHOB"/>
    <property type="match status" value="1"/>
</dbReference>
<sequence length="260" mass="29852">MPSYLSQPERRGWRRTVARKILVVDDEEVLVETIAYNLEQAGYQVITAADGYSALEAARSERPDVILLDIMLPGLDGLEVCRQLRREAETATIPIIMLTAKGDEIDKVVGLEVGADDYVTKPFGRRELLARIRALLRRVEYGSAFDEESLRGSIEAPTRPRRELVAGPLRIDLDGRRIFCRDQEIELQPKQFDLLVYMVRNRGTVLTRDQLLHNVWGYDYVGDTRTVDVHVRWLREKIEEDPANPKLIQTVRGVGYCFRR</sequence>
<dbReference type="PROSITE" id="PS50110">
    <property type="entry name" value="RESPONSE_REGULATORY"/>
    <property type="match status" value="1"/>
</dbReference>
<evidence type="ECO:0000313" key="10">
    <source>
        <dbReference type="EMBL" id="RAQ96454.1"/>
    </source>
</evidence>
<keyword evidence="4 7" id="KW-0238">DNA-binding</keyword>
<gene>
    <name evidence="10" type="ORF">A4R35_12980</name>
</gene>
<dbReference type="InterPro" id="IPR011006">
    <property type="entry name" value="CheY-like_superfamily"/>
</dbReference>
<dbReference type="FunFam" id="1.10.10.10:FF:000018">
    <property type="entry name" value="DNA-binding response regulator ResD"/>
    <property type="match status" value="1"/>
</dbReference>
<evidence type="ECO:0000256" key="7">
    <source>
        <dbReference type="PROSITE-ProRule" id="PRU01091"/>
    </source>
</evidence>
<dbReference type="SUPFAM" id="SSF46894">
    <property type="entry name" value="C-terminal effector domain of the bipartite response regulators"/>
    <property type="match status" value="1"/>
</dbReference>
<dbReference type="PANTHER" id="PTHR48111">
    <property type="entry name" value="REGULATOR OF RPOS"/>
    <property type="match status" value="1"/>
</dbReference>
<accession>A0A328VMT2</accession>
<dbReference type="EMBL" id="MCIF01000002">
    <property type="protein sequence ID" value="RAQ96454.1"/>
    <property type="molecule type" value="Genomic_DNA"/>
</dbReference>
<dbReference type="FunFam" id="3.40.50.2300:FF:000001">
    <property type="entry name" value="DNA-binding response regulator PhoB"/>
    <property type="match status" value="1"/>
</dbReference>
<evidence type="ECO:0000256" key="3">
    <source>
        <dbReference type="ARBA" id="ARBA00023015"/>
    </source>
</evidence>
<keyword evidence="3" id="KW-0805">Transcription regulation</keyword>
<feature type="domain" description="Response regulatory" evidence="8">
    <location>
        <begin position="20"/>
        <end position="136"/>
    </location>
</feature>
<evidence type="ECO:0000259" key="9">
    <source>
        <dbReference type="PROSITE" id="PS51755"/>
    </source>
</evidence>
<dbReference type="AlphaFoldDB" id="A0A328VMT2"/>
<dbReference type="PANTHER" id="PTHR48111:SF40">
    <property type="entry name" value="PHOSPHATE REGULON TRANSCRIPTIONAL REGULATORY PROTEIN PHOB"/>
    <property type="match status" value="1"/>
</dbReference>
<dbReference type="GO" id="GO:0005829">
    <property type="term" value="C:cytosol"/>
    <property type="evidence" value="ECO:0007669"/>
    <property type="project" value="TreeGrafter"/>
</dbReference>
<dbReference type="InterPro" id="IPR016032">
    <property type="entry name" value="Sig_transdc_resp-reg_C-effctor"/>
</dbReference>
<dbReference type="OrthoDB" id="9790454at2"/>
<dbReference type="GO" id="GO:0006355">
    <property type="term" value="P:regulation of DNA-templated transcription"/>
    <property type="evidence" value="ECO:0007669"/>
    <property type="project" value="InterPro"/>
</dbReference>
<protein>
    <submittedName>
        <fullName evidence="10">DNA-binding response regulator</fullName>
    </submittedName>
</protein>
<organism evidence="10 11">
    <name type="scientific">Thermogemmatispora tikiterensis</name>
    <dbReference type="NCBI Taxonomy" id="1825093"/>
    <lineage>
        <taxon>Bacteria</taxon>
        <taxon>Bacillati</taxon>
        <taxon>Chloroflexota</taxon>
        <taxon>Ktedonobacteria</taxon>
        <taxon>Thermogemmatisporales</taxon>
        <taxon>Thermogemmatisporaceae</taxon>
        <taxon>Thermogemmatispora</taxon>
    </lineage>
</organism>
<dbReference type="Gene3D" id="6.10.250.690">
    <property type="match status" value="1"/>
</dbReference>
<feature type="domain" description="OmpR/PhoB-type" evidence="9">
    <location>
        <begin position="161"/>
        <end position="260"/>
    </location>
</feature>
<dbReference type="InterPro" id="IPR036388">
    <property type="entry name" value="WH-like_DNA-bd_sf"/>
</dbReference>
<evidence type="ECO:0000256" key="6">
    <source>
        <dbReference type="PROSITE-ProRule" id="PRU00169"/>
    </source>
</evidence>
<proteinExistence type="predicted"/>
<dbReference type="Gene3D" id="1.10.10.10">
    <property type="entry name" value="Winged helix-like DNA-binding domain superfamily/Winged helix DNA-binding domain"/>
    <property type="match status" value="1"/>
</dbReference>
<evidence type="ECO:0000259" key="8">
    <source>
        <dbReference type="PROSITE" id="PS50110"/>
    </source>
</evidence>
<reference evidence="10 11" key="1">
    <citation type="submission" date="2016-08" db="EMBL/GenBank/DDBJ databases">
        <title>Analysis of Carbohydrate Active Enzymes in Thermogemmatispora T81 Reveals Carbohydrate Degradation Ability.</title>
        <authorList>
            <person name="Tomazini A."/>
            <person name="Lal S."/>
            <person name="Stott M."/>
            <person name="Henrissat B."/>
            <person name="Polikarpov I."/>
            <person name="Sparling R."/>
            <person name="Levin D.B."/>
        </authorList>
    </citation>
    <scope>NUCLEOTIDE SEQUENCE [LARGE SCALE GENOMIC DNA]</scope>
    <source>
        <strain evidence="10 11">T81</strain>
    </source>
</reference>
<dbReference type="SMART" id="SM00448">
    <property type="entry name" value="REC"/>
    <property type="match status" value="1"/>
</dbReference>
<dbReference type="GO" id="GO:0000156">
    <property type="term" value="F:phosphorelay response regulator activity"/>
    <property type="evidence" value="ECO:0007669"/>
    <property type="project" value="TreeGrafter"/>
</dbReference>
<dbReference type="GO" id="GO:0000976">
    <property type="term" value="F:transcription cis-regulatory region binding"/>
    <property type="evidence" value="ECO:0007669"/>
    <property type="project" value="TreeGrafter"/>
</dbReference>
<evidence type="ECO:0000256" key="1">
    <source>
        <dbReference type="ARBA" id="ARBA00022553"/>
    </source>
</evidence>
<dbReference type="SMART" id="SM00862">
    <property type="entry name" value="Trans_reg_C"/>
    <property type="match status" value="1"/>
</dbReference>
<keyword evidence="5" id="KW-0804">Transcription</keyword>
<dbReference type="CDD" id="cd19937">
    <property type="entry name" value="REC_OmpR_BsPhoP-like"/>
    <property type="match status" value="1"/>
</dbReference>
<comment type="caution">
    <text evidence="10">The sequence shown here is derived from an EMBL/GenBank/DDBJ whole genome shotgun (WGS) entry which is preliminary data.</text>
</comment>
<evidence type="ECO:0000313" key="11">
    <source>
        <dbReference type="Proteomes" id="UP000248706"/>
    </source>
</evidence>
<dbReference type="Gene3D" id="3.40.50.2300">
    <property type="match status" value="1"/>
</dbReference>
<dbReference type="Proteomes" id="UP000248706">
    <property type="component" value="Unassembled WGS sequence"/>
</dbReference>
<keyword evidence="2" id="KW-0902">Two-component regulatory system</keyword>
<name>A0A328VMT2_9CHLR</name>
<evidence type="ECO:0000256" key="4">
    <source>
        <dbReference type="ARBA" id="ARBA00023125"/>
    </source>
</evidence>
<evidence type="ECO:0000256" key="2">
    <source>
        <dbReference type="ARBA" id="ARBA00023012"/>
    </source>
</evidence>
<dbReference type="SUPFAM" id="SSF52172">
    <property type="entry name" value="CheY-like"/>
    <property type="match status" value="1"/>
</dbReference>
<feature type="modified residue" description="4-aspartylphosphate" evidence="6">
    <location>
        <position position="69"/>
    </location>
</feature>
<dbReference type="Pfam" id="PF00072">
    <property type="entry name" value="Response_reg"/>
    <property type="match status" value="1"/>
</dbReference>
<evidence type="ECO:0000256" key="5">
    <source>
        <dbReference type="ARBA" id="ARBA00023163"/>
    </source>
</evidence>
<dbReference type="InterPro" id="IPR001789">
    <property type="entry name" value="Sig_transdc_resp-reg_receiver"/>
</dbReference>
<dbReference type="InterPro" id="IPR039420">
    <property type="entry name" value="WalR-like"/>
</dbReference>
<dbReference type="Pfam" id="PF00486">
    <property type="entry name" value="Trans_reg_C"/>
    <property type="match status" value="1"/>
</dbReference>
<dbReference type="GO" id="GO:0032993">
    <property type="term" value="C:protein-DNA complex"/>
    <property type="evidence" value="ECO:0007669"/>
    <property type="project" value="TreeGrafter"/>
</dbReference>
<dbReference type="InterPro" id="IPR001867">
    <property type="entry name" value="OmpR/PhoB-type_DNA-bd"/>
</dbReference>
<keyword evidence="1 6" id="KW-0597">Phosphoprotein</keyword>
<dbReference type="CDD" id="cd00383">
    <property type="entry name" value="trans_reg_C"/>
    <property type="match status" value="1"/>
</dbReference>
<feature type="DNA-binding region" description="OmpR/PhoB-type" evidence="7">
    <location>
        <begin position="161"/>
        <end position="260"/>
    </location>
</feature>
<keyword evidence="11" id="KW-1185">Reference proteome</keyword>